<dbReference type="HOGENOM" id="CLU_017054_6_0_1"/>
<evidence type="ECO:0000256" key="16">
    <source>
        <dbReference type="ARBA" id="ARBA00083754"/>
    </source>
</evidence>
<organism evidence="21 22">
    <name type="scientific">Lodderomyces elongisporus (strain ATCC 11503 / CBS 2605 / JCM 1781 / NBRC 1676 / NRRL YB-4239)</name>
    <name type="common">Yeast</name>
    <name type="synonym">Saccharomyces elongisporus</name>
    <dbReference type="NCBI Taxonomy" id="379508"/>
    <lineage>
        <taxon>Eukaryota</taxon>
        <taxon>Fungi</taxon>
        <taxon>Dikarya</taxon>
        <taxon>Ascomycota</taxon>
        <taxon>Saccharomycotina</taxon>
        <taxon>Pichiomycetes</taxon>
        <taxon>Debaryomycetaceae</taxon>
        <taxon>Candida/Lodderomyces clade</taxon>
        <taxon>Lodderomyces</taxon>
    </lineage>
</organism>
<evidence type="ECO:0000256" key="18">
    <source>
        <dbReference type="PIRSR" id="PIRSR612734-2"/>
    </source>
</evidence>
<dbReference type="FunFam" id="3.40.50.10440:FF:000001">
    <property type="entry name" value="Dihydroxyacetone kinase, DhaK subunit"/>
    <property type="match status" value="1"/>
</dbReference>
<keyword evidence="9" id="KW-0319">Glycerol metabolism</keyword>
<feature type="domain" description="DhaL" evidence="19">
    <location>
        <begin position="401"/>
        <end position="603"/>
    </location>
</feature>
<dbReference type="GO" id="GO:0005829">
    <property type="term" value="C:cytosol"/>
    <property type="evidence" value="ECO:0007669"/>
    <property type="project" value="TreeGrafter"/>
</dbReference>
<dbReference type="FunCoup" id="A5E1V4">
    <property type="interactions" value="381"/>
</dbReference>
<feature type="domain" description="DhaK" evidence="20">
    <location>
        <begin position="11"/>
        <end position="362"/>
    </location>
</feature>
<dbReference type="eggNOG" id="KOG2426">
    <property type="taxonomic scope" value="Eukaryota"/>
</dbReference>
<keyword evidence="8" id="KW-0418">Kinase</keyword>
<dbReference type="InterPro" id="IPR036117">
    <property type="entry name" value="DhaL_dom_sf"/>
</dbReference>
<keyword evidence="6" id="KW-0808">Transferase</keyword>
<dbReference type="SUPFAM" id="SSF101473">
    <property type="entry name" value="DhaL-like"/>
    <property type="match status" value="1"/>
</dbReference>
<dbReference type="GO" id="GO:0019588">
    <property type="term" value="P:anaerobic glycerol catabolic process"/>
    <property type="evidence" value="ECO:0007669"/>
    <property type="project" value="UniProtKB-UniPathway"/>
</dbReference>
<evidence type="ECO:0000256" key="10">
    <source>
        <dbReference type="ARBA" id="ARBA00022840"/>
    </source>
</evidence>
<dbReference type="Gene3D" id="1.25.40.340">
    <property type="match status" value="1"/>
</dbReference>
<dbReference type="PANTHER" id="PTHR28629:SF4">
    <property type="entry name" value="TRIOKINASE_FMN CYCLASE"/>
    <property type="match status" value="1"/>
</dbReference>
<dbReference type="NCBIfam" id="TIGR02361">
    <property type="entry name" value="dak_ATP"/>
    <property type="match status" value="1"/>
</dbReference>
<reference evidence="21 22" key="1">
    <citation type="journal article" date="2009" name="Nature">
        <title>Evolution of pathogenicity and sexual reproduction in eight Candida genomes.</title>
        <authorList>
            <person name="Butler G."/>
            <person name="Rasmussen M.D."/>
            <person name="Lin M.F."/>
            <person name="Santos M.A."/>
            <person name="Sakthikumar S."/>
            <person name="Munro C.A."/>
            <person name="Rheinbay E."/>
            <person name="Grabherr M."/>
            <person name="Forche A."/>
            <person name="Reedy J.L."/>
            <person name="Agrafioti I."/>
            <person name="Arnaud M.B."/>
            <person name="Bates S."/>
            <person name="Brown A.J."/>
            <person name="Brunke S."/>
            <person name="Costanzo M.C."/>
            <person name="Fitzpatrick D.A."/>
            <person name="de Groot P.W."/>
            <person name="Harris D."/>
            <person name="Hoyer L.L."/>
            <person name="Hube B."/>
            <person name="Klis F.M."/>
            <person name="Kodira C."/>
            <person name="Lennard N."/>
            <person name="Logue M.E."/>
            <person name="Martin R."/>
            <person name="Neiman A.M."/>
            <person name="Nikolaou E."/>
            <person name="Quail M.A."/>
            <person name="Quinn J."/>
            <person name="Santos M.C."/>
            <person name="Schmitzberger F.F."/>
            <person name="Sherlock G."/>
            <person name="Shah P."/>
            <person name="Silverstein K.A."/>
            <person name="Skrzypek M.S."/>
            <person name="Soll D."/>
            <person name="Staggs R."/>
            <person name="Stansfield I."/>
            <person name="Stumpf M.P."/>
            <person name="Sudbery P.E."/>
            <person name="Srikantha T."/>
            <person name="Zeng Q."/>
            <person name="Berman J."/>
            <person name="Berriman M."/>
            <person name="Heitman J."/>
            <person name="Gow N.A."/>
            <person name="Lorenz M.C."/>
            <person name="Birren B.W."/>
            <person name="Kellis M."/>
            <person name="Cuomo C.A."/>
        </authorList>
    </citation>
    <scope>NUCLEOTIDE SEQUENCE [LARGE SCALE GENOMIC DNA]</scope>
    <source>
        <strain evidence="22">ATCC 11503 / BCRC 21390 / CBS 2605 / JCM 1781 / NBRC 1676 / NRRL YB-4239</strain>
    </source>
</reference>
<dbReference type="Gene3D" id="3.40.50.10440">
    <property type="entry name" value="Dihydroxyacetone kinase, domain 1"/>
    <property type="match status" value="1"/>
</dbReference>
<evidence type="ECO:0000256" key="2">
    <source>
        <dbReference type="ARBA" id="ARBA00004778"/>
    </source>
</evidence>
<dbReference type="GO" id="GO:0004371">
    <property type="term" value="F:glycerone kinase activity"/>
    <property type="evidence" value="ECO:0007669"/>
    <property type="project" value="UniProtKB-EC"/>
</dbReference>
<dbReference type="GO" id="GO:0005524">
    <property type="term" value="F:ATP binding"/>
    <property type="evidence" value="ECO:0007669"/>
    <property type="project" value="UniProtKB-KW"/>
</dbReference>
<dbReference type="FunFam" id="1.25.40.340:FF:000001">
    <property type="entry name" value="Dihydroxyacetone kinase 1"/>
    <property type="match status" value="1"/>
</dbReference>
<proteinExistence type="inferred from homology"/>
<dbReference type="KEGG" id="lel:PVL30_003077"/>
<evidence type="ECO:0000256" key="5">
    <source>
        <dbReference type="ARBA" id="ARBA00012110"/>
    </source>
</evidence>
<evidence type="ECO:0000256" key="14">
    <source>
        <dbReference type="ARBA" id="ARBA00075491"/>
    </source>
</evidence>
<dbReference type="GO" id="GO:0061610">
    <property type="term" value="P:glycerol to glycerone phosphate metabolic process"/>
    <property type="evidence" value="ECO:0007669"/>
    <property type="project" value="UniProtKB-ARBA"/>
</dbReference>
<dbReference type="InterPro" id="IPR004006">
    <property type="entry name" value="DhaK_dom"/>
</dbReference>
<evidence type="ECO:0000256" key="13">
    <source>
        <dbReference type="ARBA" id="ARBA00068178"/>
    </source>
</evidence>
<dbReference type="UniPathway" id="UPA00617">
    <property type="reaction ID" value="UER00669"/>
</dbReference>
<dbReference type="OrthoDB" id="1724672at2759"/>
<evidence type="ECO:0000256" key="6">
    <source>
        <dbReference type="ARBA" id="ARBA00022679"/>
    </source>
</evidence>
<name>A5E1V4_LODEL</name>
<dbReference type="PANTHER" id="PTHR28629">
    <property type="entry name" value="TRIOKINASE/FMN CYCLASE"/>
    <property type="match status" value="1"/>
</dbReference>
<dbReference type="PROSITE" id="PS51481">
    <property type="entry name" value="DHAK"/>
    <property type="match status" value="1"/>
</dbReference>
<dbReference type="Pfam" id="PF02733">
    <property type="entry name" value="Dak1"/>
    <property type="match status" value="1"/>
</dbReference>
<evidence type="ECO:0000259" key="19">
    <source>
        <dbReference type="PROSITE" id="PS51480"/>
    </source>
</evidence>
<comment type="function">
    <text evidence="1">Catalyzes both the phosphorylation of dihydroxyacetone and of glyceraldehyde.</text>
</comment>
<comment type="similarity">
    <text evidence="3">Belongs to the dihydroxyacetone kinase (DAK) family.</text>
</comment>
<feature type="active site" description="Tele-hemiaminal-histidine intermediate" evidence="17">
    <location>
        <position position="233"/>
    </location>
</feature>
<dbReference type="InParanoid" id="A5E1V4"/>
<dbReference type="Proteomes" id="UP000001996">
    <property type="component" value="Unassembled WGS sequence"/>
</dbReference>
<dbReference type="Gene3D" id="3.30.1180.20">
    <property type="entry name" value="Dihydroxyacetone kinase, domain 2"/>
    <property type="match status" value="1"/>
</dbReference>
<feature type="binding site" evidence="18">
    <location>
        <begin position="57"/>
        <end position="60"/>
    </location>
    <ligand>
        <name>substrate</name>
    </ligand>
</feature>
<evidence type="ECO:0000256" key="3">
    <source>
        <dbReference type="ARBA" id="ARBA00008757"/>
    </source>
</evidence>
<dbReference type="Pfam" id="PF02734">
    <property type="entry name" value="Dak2"/>
    <property type="match status" value="1"/>
</dbReference>
<dbReference type="InterPro" id="IPR050861">
    <property type="entry name" value="Dihydroxyacetone_Kinase"/>
</dbReference>
<gene>
    <name evidence="21" type="ORF">LELG_03591</name>
</gene>
<evidence type="ECO:0000256" key="15">
    <source>
        <dbReference type="ARBA" id="ARBA00079901"/>
    </source>
</evidence>
<dbReference type="EC" id="2.7.1.29" evidence="4"/>
<dbReference type="SUPFAM" id="SSF82549">
    <property type="entry name" value="DAK1/DegV-like"/>
    <property type="match status" value="1"/>
</dbReference>
<dbReference type="PROSITE" id="PS51480">
    <property type="entry name" value="DHAL"/>
    <property type="match status" value="1"/>
</dbReference>
<protein>
    <recommendedName>
        <fullName evidence="13">Dihydroxyacetone kinase</fullName>
        <ecNumber evidence="5">2.7.1.28</ecNumber>
        <ecNumber evidence="4">2.7.1.29</ecNumber>
    </recommendedName>
    <alternativeName>
        <fullName evidence="14">Glycerone kinase</fullName>
    </alternativeName>
    <alternativeName>
        <fullName evidence="15">Triokinase</fullName>
    </alternativeName>
    <alternativeName>
        <fullName evidence="16">Triose kinase</fullName>
    </alternativeName>
</protein>
<evidence type="ECO:0000313" key="21">
    <source>
        <dbReference type="EMBL" id="EDK45412.1"/>
    </source>
</evidence>
<keyword evidence="10" id="KW-0067">ATP-binding</keyword>
<dbReference type="FunFam" id="3.30.1180.20:FF:000001">
    <property type="entry name" value="Dihydroxyacetone kinase 1"/>
    <property type="match status" value="1"/>
</dbReference>
<evidence type="ECO:0000256" key="1">
    <source>
        <dbReference type="ARBA" id="ARBA00003264"/>
    </source>
</evidence>
<evidence type="ECO:0000256" key="8">
    <source>
        <dbReference type="ARBA" id="ARBA00022777"/>
    </source>
</evidence>
<evidence type="ECO:0000313" key="22">
    <source>
        <dbReference type="Proteomes" id="UP000001996"/>
    </source>
</evidence>
<evidence type="ECO:0000256" key="7">
    <source>
        <dbReference type="ARBA" id="ARBA00022741"/>
    </source>
</evidence>
<dbReference type="STRING" id="379508.A5E1V4"/>
<comment type="catalytic activity">
    <reaction evidence="11">
        <text>D-glyceraldehyde + ATP = D-glyceraldehyde 3-phosphate + ADP + H(+)</text>
        <dbReference type="Rhea" id="RHEA:13941"/>
        <dbReference type="ChEBI" id="CHEBI:15378"/>
        <dbReference type="ChEBI" id="CHEBI:17378"/>
        <dbReference type="ChEBI" id="CHEBI:30616"/>
        <dbReference type="ChEBI" id="CHEBI:59776"/>
        <dbReference type="ChEBI" id="CHEBI:456216"/>
        <dbReference type="EC" id="2.7.1.28"/>
    </reaction>
</comment>
<dbReference type="InterPro" id="IPR012734">
    <property type="entry name" value="DhaK_ATP"/>
</dbReference>
<evidence type="ECO:0000256" key="11">
    <source>
        <dbReference type="ARBA" id="ARBA00047974"/>
    </source>
</evidence>
<feature type="binding site" evidence="18">
    <location>
        <position position="114"/>
    </location>
    <ligand>
        <name>substrate</name>
    </ligand>
</feature>
<evidence type="ECO:0000256" key="4">
    <source>
        <dbReference type="ARBA" id="ARBA00012107"/>
    </source>
</evidence>
<dbReference type="AlphaFoldDB" id="A5E1V4"/>
<keyword evidence="7" id="KW-0547">Nucleotide-binding</keyword>
<evidence type="ECO:0000256" key="12">
    <source>
        <dbReference type="ARBA" id="ARBA00048898"/>
    </source>
</evidence>
<dbReference type="SMART" id="SM01120">
    <property type="entry name" value="Dak2"/>
    <property type="match status" value="1"/>
</dbReference>
<sequence length="606" mass="65734">MTLAKHWKYNENEDIVLSQLEGLLAANPYAKLIPTEKVIFNPHSDTQSKIAVISGGGAGHEPLHGGFVGENLLDAAVSGHIFASPSTKQIMAAIKTKGDKERGTIIVVKNYTGDVLHFGLAAERAKSDNYNVELVVVSDDVAVGRKQNKMVGRRALAGTALIHKVLGAATALDTSASLKEISDFGRLVNENLATLGASLDRTSVPGKAAQEEEDEHKVEFNDDDEAELGLGIHNEPGTKLKPIPNLDELIKDMIEKLVSPSDQERHYVDFDLDNDDFVLLINNLGGTSSFELFAITEHVIKNLPFKKAPKRIFVSDFVTSFNSPGFSITLLNLSNIDKSKGAKFKLEDVLKFLDTPTNAPGWKPKTYDAKYWDESGKQDRTIESPMKDESVVTSNLKIDAKQFEQNLKAALENLLKAEPKVTHYDTLVGDGDCGETLAGGANSILEALKSDKEFQSHLSDPVATLYRITELVEDSMGGTSGGLYSIYLTALVQNLKDAKEVSTKIVADALYNALHDGLFKYTKARVGGRTMIDSLQPFVDTFKDTGDLSKAVEAAKKGCEETKKLEASFGRSSYVNKEDLEAEGGIPDPGAVGLLALIEGFANSVN</sequence>
<dbReference type="GeneID" id="5232719"/>
<feature type="binding site" evidence="18">
    <location>
        <position position="109"/>
    </location>
    <ligand>
        <name>substrate</name>
    </ligand>
</feature>
<comment type="catalytic activity">
    <reaction evidence="12">
        <text>dihydroxyacetone + ATP = dihydroxyacetone phosphate + ADP + H(+)</text>
        <dbReference type="Rhea" id="RHEA:15773"/>
        <dbReference type="ChEBI" id="CHEBI:15378"/>
        <dbReference type="ChEBI" id="CHEBI:16016"/>
        <dbReference type="ChEBI" id="CHEBI:30616"/>
        <dbReference type="ChEBI" id="CHEBI:57642"/>
        <dbReference type="ChEBI" id="CHEBI:456216"/>
        <dbReference type="EC" id="2.7.1.29"/>
    </reaction>
</comment>
<evidence type="ECO:0000256" key="17">
    <source>
        <dbReference type="PIRSR" id="PIRSR612734-1"/>
    </source>
</evidence>
<comment type="pathway">
    <text evidence="2">Polyol metabolism; glycerol fermentation; glycerone phosphate from glycerol (oxidative route): step 2/2.</text>
</comment>
<keyword evidence="22" id="KW-1185">Reference proteome</keyword>
<evidence type="ECO:0000259" key="20">
    <source>
        <dbReference type="PROSITE" id="PS51481"/>
    </source>
</evidence>
<dbReference type="OMA" id="CGLCLKT"/>
<dbReference type="VEuPathDB" id="FungiDB:LELG_03591"/>
<accession>A5E1V4</accession>
<dbReference type="EC" id="2.7.1.28" evidence="5"/>
<evidence type="ECO:0000256" key="9">
    <source>
        <dbReference type="ARBA" id="ARBA00022798"/>
    </source>
</evidence>
<dbReference type="InterPro" id="IPR004007">
    <property type="entry name" value="DhaL_dom"/>
</dbReference>
<dbReference type="GO" id="GO:0050354">
    <property type="term" value="F:triokinase activity"/>
    <property type="evidence" value="ECO:0007669"/>
    <property type="project" value="UniProtKB-EC"/>
</dbReference>
<dbReference type="EMBL" id="CH981527">
    <property type="protein sequence ID" value="EDK45412.1"/>
    <property type="molecule type" value="Genomic_DNA"/>
</dbReference>